<proteinExistence type="predicted"/>
<organism evidence="2 3">
    <name type="scientific">Clostridium perfringens</name>
    <dbReference type="NCBI Taxonomy" id="1502"/>
    <lineage>
        <taxon>Bacteria</taxon>
        <taxon>Bacillati</taxon>
        <taxon>Bacillota</taxon>
        <taxon>Clostridia</taxon>
        <taxon>Eubacteriales</taxon>
        <taxon>Clostridiaceae</taxon>
        <taxon>Clostridium</taxon>
    </lineage>
</organism>
<comment type="caution">
    <text evidence="2">The sequence shown here is derived from an EMBL/GenBank/DDBJ whole genome shotgun (WGS) entry which is preliminary data.</text>
</comment>
<protein>
    <submittedName>
        <fullName evidence="2">DUF1540 domain-containing protein</fullName>
    </submittedName>
</protein>
<dbReference type="RefSeq" id="WP_322395768.1">
    <property type="nucleotide sequence ID" value="NZ_WNUI01000444.1"/>
</dbReference>
<feature type="domain" description="DUF1540" evidence="1">
    <location>
        <begin position="62"/>
        <end position="94"/>
    </location>
</feature>
<dbReference type="AlphaFoldDB" id="A0AAW9I7X5"/>
<reference evidence="2" key="1">
    <citation type="submission" date="2019-11" db="EMBL/GenBank/DDBJ databases">
        <title>Characterization of Clostridium perfringens isolates from swine manure treated agricultural soils.</title>
        <authorList>
            <person name="Wushke S.T."/>
        </authorList>
    </citation>
    <scope>NUCLEOTIDE SEQUENCE</scope>
    <source>
        <strain evidence="2">X94</strain>
    </source>
</reference>
<accession>A0AAW9I7X5</accession>
<gene>
    <name evidence="2" type="ORF">GNF68_16330</name>
</gene>
<sequence>MTLNCYADNCIYNNSGICYAGNIDILGSGAATSTGTKCATFNPNKNDLMNCTSNSLTTSTDIKCKAKKCKYNSMETCTASSVQINYNNTNCDTFISY</sequence>
<feature type="domain" description="DUF1540" evidence="1">
    <location>
        <begin position="4"/>
        <end position="41"/>
    </location>
</feature>
<evidence type="ECO:0000259" key="1">
    <source>
        <dbReference type="Pfam" id="PF07561"/>
    </source>
</evidence>
<name>A0AAW9I7X5_CLOPF</name>
<evidence type="ECO:0000313" key="3">
    <source>
        <dbReference type="Proteomes" id="UP001288778"/>
    </source>
</evidence>
<dbReference type="EMBL" id="WNUI01000444">
    <property type="protein sequence ID" value="MDZ4910558.1"/>
    <property type="molecule type" value="Genomic_DNA"/>
</dbReference>
<dbReference type="InterPro" id="IPR011437">
    <property type="entry name" value="DUF1540"/>
</dbReference>
<evidence type="ECO:0000313" key="2">
    <source>
        <dbReference type="EMBL" id="MDZ4910558.1"/>
    </source>
</evidence>
<dbReference type="Proteomes" id="UP001288778">
    <property type="component" value="Unassembled WGS sequence"/>
</dbReference>
<dbReference type="Pfam" id="PF07561">
    <property type="entry name" value="DUF1540"/>
    <property type="match status" value="2"/>
</dbReference>